<keyword evidence="1" id="KW-0812">Transmembrane</keyword>
<keyword evidence="1" id="KW-1133">Transmembrane helix</keyword>
<evidence type="ECO:0000313" key="3">
    <source>
        <dbReference type="Proteomes" id="UP000662783"/>
    </source>
</evidence>
<evidence type="ECO:0000256" key="1">
    <source>
        <dbReference type="SAM" id="Phobius"/>
    </source>
</evidence>
<dbReference type="EMBL" id="CP070608">
    <property type="protein sequence ID" value="QSE97372.1"/>
    <property type="molecule type" value="Genomic_DNA"/>
</dbReference>
<feature type="transmembrane region" description="Helical" evidence="1">
    <location>
        <begin position="40"/>
        <end position="62"/>
    </location>
</feature>
<accession>A0A974WHK3</accession>
<keyword evidence="1" id="KW-0472">Membrane</keyword>
<name>A0A974WHK3_9BACT</name>
<gene>
    <name evidence="2" type="ORF">JR347_17590</name>
</gene>
<proteinExistence type="predicted"/>
<dbReference type="RefSeq" id="WP_205721883.1">
    <property type="nucleotide sequence ID" value="NZ_CP070608.1"/>
</dbReference>
<reference evidence="2" key="1">
    <citation type="submission" date="2021-02" db="EMBL/GenBank/DDBJ databases">
        <title>Fulvivirga sp. S481 isolated from sea water.</title>
        <authorList>
            <person name="Bae S.S."/>
            <person name="Baek K."/>
        </authorList>
    </citation>
    <scope>NUCLEOTIDE SEQUENCE</scope>
    <source>
        <strain evidence="2">S481</strain>
    </source>
</reference>
<dbReference type="KEGG" id="fuv:JR347_17590"/>
<evidence type="ECO:0000313" key="2">
    <source>
        <dbReference type="EMBL" id="QSE97372.1"/>
    </source>
</evidence>
<dbReference type="PROSITE" id="PS51257">
    <property type="entry name" value="PROKAR_LIPOPROTEIN"/>
    <property type="match status" value="1"/>
</dbReference>
<protein>
    <submittedName>
        <fullName evidence="2">Uncharacterized protein</fullName>
    </submittedName>
</protein>
<organism evidence="2 3">
    <name type="scientific">Fulvivirga lutea</name>
    <dbReference type="NCBI Taxonomy" id="2810512"/>
    <lineage>
        <taxon>Bacteria</taxon>
        <taxon>Pseudomonadati</taxon>
        <taxon>Bacteroidota</taxon>
        <taxon>Cytophagia</taxon>
        <taxon>Cytophagales</taxon>
        <taxon>Fulvivirgaceae</taxon>
        <taxon>Fulvivirga</taxon>
    </lineage>
</organism>
<keyword evidence="3" id="KW-1185">Reference proteome</keyword>
<dbReference type="AlphaFoldDB" id="A0A974WHK3"/>
<feature type="transmembrane region" description="Helical" evidence="1">
    <location>
        <begin position="12"/>
        <end position="34"/>
    </location>
</feature>
<dbReference type="Proteomes" id="UP000662783">
    <property type="component" value="Chromosome"/>
</dbReference>
<sequence length="147" mass="17041">MIIVKPKVGTLFSLGVFVAACLSVSGYSVGYVFGAEKPEWYHYALFLIFGPIGLGLLFRMIFKYKVVRFGKGNVIINFPTRFNEKIYDLNDVKMWHETTIKTAGGKYKELEILFEDQKRLSLSMQEHTEYPKVITYLKKKIAKREKK</sequence>